<dbReference type="InterPro" id="IPR032793">
    <property type="entry name" value="RE_EcoO109IR"/>
</dbReference>
<proteinExistence type="predicted"/>
<name>B8G340_CHLAD</name>
<dbReference type="SUPFAM" id="SSF52980">
    <property type="entry name" value="Restriction endonuclease-like"/>
    <property type="match status" value="1"/>
</dbReference>
<dbReference type="Proteomes" id="UP000002508">
    <property type="component" value="Chromosome"/>
</dbReference>
<dbReference type="OrthoDB" id="449755at2"/>
<sequence length="257" mass="29593">MSSHDLVDEARQYVQAHIGAFHEKRLNSLRNLELKQILKRKNPYLFRAKNILVASDLIRLLLEAHVSLQEETLFGEFLEGLAIHVCNQTFAGKKSAFPSIDLEFSKESVYYIVSIKSGPNWGNADQIRKMRENFREAADKIRQQQSGIEVVAINGCCYGQDANPDKGDYWKLCGQAFWSFISNGEEELYKHIIEPLGFEARERNEAFQQAYAEIINAFTADFISDFCDGRGAINWDKLIEFNSSQLTIRERKKKYHV</sequence>
<dbReference type="RefSeq" id="WP_015941071.1">
    <property type="nucleotide sequence ID" value="NC_011831.1"/>
</dbReference>
<dbReference type="REBASE" id="19769">
    <property type="entry name" value="CagORF2333P"/>
</dbReference>
<keyword evidence="3" id="KW-1185">Reference proteome</keyword>
<protein>
    <recommendedName>
        <fullName evidence="1">Type II restriction endonuclease EcoO109IR domain-containing protein</fullName>
    </recommendedName>
</protein>
<gene>
    <name evidence="2" type="ordered locus">Cagg_2334</name>
</gene>
<dbReference type="KEGG" id="cag:Cagg_2334"/>
<dbReference type="eggNOG" id="ENOG502Z8WB">
    <property type="taxonomic scope" value="Bacteria"/>
</dbReference>
<dbReference type="STRING" id="326427.Cagg_2334"/>
<dbReference type="EMBL" id="CP001337">
    <property type="protein sequence ID" value="ACL25213.1"/>
    <property type="molecule type" value="Genomic_DNA"/>
</dbReference>
<reference evidence="2" key="1">
    <citation type="submission" date="2008-12" db="EMBL/GenBank/DDBJ databases">
        <title>Complete sequence of Chloroflexus aggregans DSM 9485.</title>
        <authorList>
            <consortium name="US DOE Joint Genome Institute"/>
            <person name="Lucas S."/>
            <person name="Copeland A."/>
            <person name="Lapidus A."/>
            <person name="Glavina del Rio T."/>
            <person name="Dalin E."/>
            <person name="Tice H."/>
            <person name="Pitluck S."/>
            <person name="Foster B."/>
            <person name="Larimer F."/>
            <person name="Land M."/>
            <person name="Hauser L."/>
            <person name="Kyrpides N."/>
            <person name="Mikhailova N."/>
            <person name="Bryant D."/>
            <person name="Richardson P."/>
        </authorList>
    </citation>
    <scope>NUCLEOTIDE SEQUENCE</scope>
    <source>
        <strain evidence="2">DSM 9485</strain>
    </source>
</reference>
<dbReference type="CDD" id="cd22345">
    <property type="entry name" value="PDDEXK_nuclease"/>
    <property type="match status" value="1"/>
</dbReference>
<dbReference type="AlphaFoldDB" id="B8G340"/>
<evidence type="ECO:0000259" key="1">
    <source>
        <dbReference type="Pfam" id="PF14511"/>
    </source>
</evidence>
<dbReference type="Pfam" id="PF14511">
    <property type="entry name" value="RE_EcoO109I"/>
    <property type="match status" value="1"/>
</dbReference>
<evidence type="ECO:0000313" key="3">
    <source>
        <dbReference type="Proteomes" id="UP000002508"/>
    </source>
</evidence>
<accession>B8G340</accession>
<dbReference type="HOGENOM" id="CLU_100153_0_0_0"/>
<feature type="domain" description="Type II restriction endonuclease EcoO109IR" evidence="1">
    <location>
        <begin position="9"/>
        <end position="204"/>
    </location>
</feature>
<evidence type="ECO:0000313" key="2">
    <source>
        <dbReference type="EMBL" id="ACL25213.1"/>
    </source>
</evidence>
<dbReference type="InterPro" id="IPR011335">
    <property type="entry name" value="Restrct_endonuc-II-like"/>
</dbReference>
<organism evidence="2 3">
    <name type="scientific">Chloroflexus aggregans (strain MD-66 / DSM 9485)</name>
    <dbReference type="NCBI Taxonomy" id="326427"/>
    <lineage>
        <taxon>Bacteria</taxon>
        <taxon>Bacillati</taxon>
        <taxon>Chloroflexota</taxon>
        <taxon>Chloroflexia</taxon>
        <taxon>Chloroflexales</taxon>
        <taxon>Chloroflexineae</taxon>
        <taxon>Chloroflexaceae</taxon>
        <taxon>Chloroflexus</taxon>
    </lineage>
</organism>